<dbReference type="PROSITE" id="PS51673">
    <property type="entry name" value="SUZ"/>
    <property type="match status" value="1"/>
</dbReference>
<dbReference type="AlphaFoldDB" id="A0A367LKV2"/>
<feature type="compositionally biased region" description="Basic and acidic residues" evidence="1">
    <location>
        <begin position="24"/>
        <end position="56"/>
    </location>
</feature>
<evidence type="ECO:0000259" key="2">
    <source>
        <dbReference type="PROSITE" id="PS51673"/>
    </source>
</evidence>
<organism evidence="4 5">
    <name type="scientific">Ophiocordyceps polyrhachis-furcata BCC 54312</name>
    <dbReference type="NCBI Taxonomy" id="1330021"/>
    <lineage>
        <taxon>Eukaryota</taxon>
        <taxon>Fungi</taxon>
        <taxon>Dikarya</taxon>
        <taxon>Ascomycota</taxon>
        <taxon>Pezizomycotina</taxon>
        <taxon>Sordariomycetes</taxon>
        <taxon>Hypocreomycetidae</taxon>
        <taxon>Hypocreales</taxon>
        <taxon>Ophiocordycipitaceae</taxon>
        <taxon>Ophiocordyceps</taxon>
    </lineage>
</organism>
<comment type="caution">
    <text evidence="4">The sequence shown here is derived from an EMBL/GenBank/DDBJ whole genome shotgun (WGS) entry which is preliminary data.</text>
</comment>
<feature type="compositionally biased region" description="Basic residues" evidence="1">
    <location>
        <begin position="243"/>
        <end position="254"/>
    </location>
</feature>
<dbReference type="InterPro" id="IPR024642">
    <property type="entry name" value="SUZ-C"/>
</dbReference>
<dbReference type="PROSITE" id="PS51938">
    <property type="entry name" value="SUZ_C"/>
    <property type="match status" value="1"/>
</dbReference>
<evidence type="ECO:0000259" key="3">
    <source>
        <dbReference type="PROSITE" id="PS51938"/>
    </source>
</evidence>
<dbReference type="OrthoDB" id="5422283at2759"/>
<reference evidence="4 5" key="1">
    <citation type="journal article" date="2015" name="BMC Genomics">
        <title>Insights from the genome of Ophiocordyceps polyrhachis-furcata to pathogenicity and host specificity in insect fungi.</title>
        <authorList>
            <person name="Wichadakul D."/>
            <person name="Kobmoo N."/>
            <person name="Ingsriswang S."/>
            <person name="Tangphatsornruang S."/>
            <person name="Chantasingh D."/>
            <person name="Luangsa-ard J.J."/>
            <person name="Eurwilaichitr L."/>
        </authorList>
    </citation>
    <scope>NUCLEOTIDE SEQUENCE [LARGE SCALE GENOMIC DNA]</scope>
    <source>
        <strain evidence="4 5">BCC 54312</strain>
    </source>
</reference>
<dbReference type="Pfam" id="PF12752">
    <property type="entry name" value="SUZ"/>
    <property type="match status" value="1"/>
</dbReference>
<feature type="domain" description="SUZ" evidence="2">
    <location>
        <begin position="129"/>
        <end position="222"/>
    </location>
</feature>
<dbReference type="STRING" id="1330021.A0A367LKV2"/>
<evidence type="ECO:0000256" key="1">
    <source>
        <dbReference type="SAM" id="MobiDB-lite"/>
    </source>
</evidence>
<dbReference type="EMBL" id="LKCN02000003">
    <property type="protein sequence ID" value="RCI15066.1"/>
    <property type="molecule type" value="Genomic_DNA"/>
</dbReference>
<proteinExistence type="predicted"/>
<evidence type="ECO:0000313" key="4">
    <source>
        <dbReference type="EMBL" id="RCI15066.1"/>
    </source>
</evidence>
<gene>
    <name evidence="4" type="ORF">L249_6807</name>
</gene>
<dbReference type="Proteomes" id="UP000253664">
    <property type="component" value="Unassembled WGS sequence"/>
</dbReference>
<feature type="domain" description="SUZ-C" evidence="3">
    <location>
        <begin position="301"/>
        <end position="350"/>
    </location>
</feature>
<accession>A0A367LKV2</accession>
<name>A0A367LKV2_9HYPO</name>
<dbReference type="InterPro" id="IPR024771">
    <property type="entry name" value="SUZ"/>
</dbReference>
<feature type="compositionally biased region" description="Basic and acidic residues" evidence="1">
    <location>
        <begin position="201"/>
        <end position="217"/>
    </location>
</feature>
<feature type="region of interest" description="Disordered" evidence="1">
    <location>
        <begin position="153"/>
        <end position="356"/>
    </location>
</feature>
<keyword evidence="5" id="KW-1185">Reference proteome</keyword>
<sequence>MCKKHSKLDPSIPATFPDVINSPPREHTQRGRRGGKENALQKREENKTKKRLEYHLSHRKPGMKKTLAVPDAWDDDWETQADDAAAVRDDATTPVQEHQNQQPLTKAERLMQHAEANRKLWKSADEPQTFHYLEASNNVPLTSAFKPQVKVLSRKPTVAKDPVVGLGPRLSSSAAADDDDDDDDTKTTPLNPEQIRAKQKRDREEKQKRYDEARAKIFGDSAPSSRGTSPVTVTPPRSADGRHHQHLHHLHHHYAGQGRSRGRGGGQRANADVRQQQQQQQQPPEMRRQNSQARELYDPNCSSKPDAPQPRKGPDGDIGKGPSLRDELLQPIRAPRGPDSSGRGGFGFARRGSKEG</sequence>
<feature type="region of interest" description="Disordered" evidence="1">
    <location>
        <begin position="1"/>
        <end position="71"/>
    </location>
</feature>
<protein>
    <submittedName>
        <fullName evidence="4">Uncharacterized protein</fullName>
    </submittedName>
</protein>
<feature type="compositionally biased region" description="Polar residues" evidence="1">
    <location>
        <begin position="222"/>
        <end position="232"/>
    </location>
</feature>
<feature type="compositionally biased region" description="Basic and acidic residues" evidence="1">
    <location>
        <begin position="312"/>
        <end position="328"/>
    </location>
</feature>
<evidence type="ECO:0000313" key="5">
    <source>
        <dbReference type="Proteomes" id="UP000253664"/>
    </source>
</evidence>